<keyword evidence="3" id="KW-0479">Metal-binding</keyword>
<keyword evidence="6" id="KW-0539">Nucleus</keyword>
<dbReference type="PROSITE" id="PS50016">
    <property type="entry name" value="ZF_PHD_2"/>
    <property type="match status" value="1"/>
</dbReference>
<evidence type="ECO:0000313" key="8">
    <source>
        <dbReference type="EMBL" id="CAB4001245.1"/>
    </source>
</evidence>
<proteinExistence type="inferred from homology"/>
<dbReference type="SUPFAM" id="SSF57903">
    <property type="entry name" value="FYVE/PHD zinc finger"/>
    <property type="match status" value="2"/>
</dbReference>
<reference evidence="8" key="1">
    <citation type="submission" date="2020-04" db="EMBL/GenBank/DDBJ databases">
        <authorList>
            <person name="Alioto T."/>
            <person name="Alioto T."/>
            <person name="Gomez Garrido J."/>
        </authorList>
    </citation>
    <scope>NUCLEOTIDE SEQUENCE</scope>
    <source>
        <strain evidence="8">A484AB</strain>
    </source>
</reference>
<dbReference type="InterPro" id="IPR019787">
    <property type="entry name" value="Znf_PHD-finger"/>
</dbReference>
<feature type="region of interest" description="Disordered" evidence="7">
    <location>
        <begin position="200"/>
        <end position="221"/>
    </location>
</feature>
<evidence type="ECO:0000256" key="5">
    <source>
        <dbReference type="ARBA" id="ARBA00022833"/>
    </source>
</evidence>
<feature type="region of interest" description="Disordered" evidence="7">
    <location>
        <begin position="1"/>
        <end position="25"/>
    </location>
</feature>
<feature type="compositionally biased region" description="Low complexity" evidence="7">
    <location>
        <begin position="1"/>
        <end position="16"/>
    </location>
</feature>
<evidence type="ECO:0000313" key="9">
    <source>
        <dbReference type="Proteomes" id="UP001152795"/>
    </source>
</evidence>
<dbReference type="PANTHER" id="PTHR10333">
    <property type="entry name" value="INHIBITOR OF GROWTH PROTEIN"/>
    <property type="match status" value="1"/>
</dbReference>
<evidence type="ECO:0000256" key="2">
    <source>
        <dbReference type="ARBA" id="ARBA00010210"/>
    </source>
</evidence>
<dbReference type="SMART" id="SM00249">
    <property type="entry name" value="PHD"/>
    <property type="match status" value="2"/>
</dbReference>
<gene>
    <name evidence="8" type="ORF">PACLA_8A073698</name>
</gene>
<dbReference type="Gene3D" id="3.30.40.10">
    <property type="entry name" value="Zinc/RING finger domain, C3HC4 (zinc finger)"/>
    <property type="match status" value="2"/>
</dbReference>
<dbReference type="GO" id="GO:0005634">
    <property type="term" value="C:nucleus"/>
    <property type="evidence" value="ECO:0007669"/>
    <property type="project" value="UniProtKB-SubCell"/>
</dbReference>
<dbReference type="InterPro" id="IPR059153">
    <property type="entry name" value="NSD_PHD-1st"/>
</dbReference>
<protein>
    <submittedName>
        <fullName evidence="8">Inhibitor of growth 4</fullName>
    </submittedName>
</protein>
<dbReference type="InterPro" id="IPR001965">
    <property type="entry name" value="Znf_PHD"/>
</dbReference>
<evidence type="ECO:0000256" key="4">
    <source>
        <dbReference type="ARBA" id="ARBA00022771"/>
    </source>
</evidence>
<dbReference type="GO" id="GO:0008270">
    <property type="term" value="F:zinc ion binding"/>
    <property type="evidence" value="ECO:0007669"/>
    <property type="project" value="UniProtKB-KW"/>
</dbReference>
<evidence type="ECO:0000256" key="6">
    <source>
        <dbReference type="ARBA" id="ARBA00023242"/>
    </source>
</evidence>
<dbReference type="PROSITE" id="PS01359">
    <property type="entry name" value="ZF_PHD_1"/>
    <property type="match status" value="1"/>
</dbReference>
<keyword evidence="5" id="KW-0862">Zinc</keyword>
<dbReference type="AlphaFoldDB" id="A0A7D9I8U8"/>
<dbReference type="InterPro" id="IPR013083">
    <property type="entry name" value="Znf_RING/FYVE/PHD"/>
</dbReference>
<dbReference type="Proteomes" id="UP001152795">
    <property type="component" value="Unassembled WGS sequence"/>
</dbReference>
<accession>A0A7D9I8U8</accession>
<dbReference type="InterPro" id="IPR019786">
    <property type="entry name" value="Zinc_finger_PHD-type_CS"/>
</dbReference>
<comment type="caution">
    <text evidence="8">The sequence shown here is derived from an EMBL/GenBank/DDBJ whole genome shotgun (WGS) entry which is preliminary data.</text>
</comment>
<name>A0A7D9I8U8_PARCT</name>
<sequence length="221" mass="24284">MLLQGGKQGQNKQPLQDVRRKPALRSTTSSPKMCCVCRQGEFGKMIGCDNPICTVKWFHMECVGLSSAPDGDWICTICKGVDMFCLCGQGEYGDMIACDNPTCPVEWFHMGCVGLSSIPDGDWICTFCKADMADIKQWCICGIFKNVVSKADLTHKTLCLFCANSSLWDISPINARRGDGHRFLSPVMLLHNAAAHANEGRPASPVLSHPDIERMMPHPSS</sequence>
<feature type="compositionally biased region" description="Basic and acidic residues" evidence="7">
    <location>
        <begin position="210"/>
        <end position="221"/>
    </location>
</feature>
<keyword evidence="4" id="KW-0863">Zinc-finger</keyword>
<dbReference type="InterPro" id="IPR028651">
    <property type="entry name" value="ING_fam"/>
</dbReference>
<dbReference type="InterPro" id="IPR011011">
    <property type="entry name" value="Znf_FYVE_PHD"/>
</dbReference>
<comment type="similarity">
    <text evidence="2">Belongs to the ING family.</text>
</comment>
<keyword evidence="9" id="KW-1185">Reference proteome</keyword>
<evidence type="ECO:0000256" key="3">
    <source>
        <dbReference type="ARBA" id="ARBA00022723"/>
    </source>
</evidence>
<evidence type="ECO:0000256" key="7">
    <source>
        <dbReference type="SAM" id="MobiDB-lite"/>
    </source>
</evidence>
<dbReference type="OrthoDB" id="5411773at2759"/>
<comment type="subcellular location">
    <subcellularLocation>
        <location evidence="1">Nucleus</location>
    </subcellularLocation>
</comment>
<dbReference type="Pfam" id="PF23011">
    <property type="entry name" value="PHD-1st_NSD"/>
    <property type="match status" value="2"/>
</dbReference>
<dbReference type="EMBL" id="CACRXK020004041">
    <property type="protein sequence ID" value="CAB4001245.1"/>
    <property type="molecule type" value="Genomic_DNA"/>
</dbReference>
<evidence type="ECO:0000256" key="1">
    <source>
        <dbReference type="ARBA" id="ARBA00004123"/>
    </source>
</evidence>
<organism evidence="8 9">
    <name type="scientific">Paramuricea clavata</name>
    <name type="common">Red gorgonian</name>
    <name type="synonym">Violescent sea-whip</name>
    <dbReference type="NCBI Taxonomy" id="317549"/>
    <lineage>
        <taxon>Eukaryota</taxon>
        <taxon>Metazoa</taxon>
        <taxon>Cnidaria</taxon>
        <taxon>Anthozoa</taxon>
        <taxon>Octocorallia</taxon>
        <taxon>Malacalcyonacea</taxon>
        <taxon>Plexauridae</taxon>
        <taxon>Paramuricea</taxon>
    </lineage>
</organism>